<feature type="chain" id="PRO_5044778085" description="Pectate lyase N-terminal domain-containing protein" evidence="4">
    <location>
        <begin position="26"/>
        <end position="153"/>
    </location>
</feature>
<dbReference type="InterPro" id="IPR012334">
    <property type="entry name" value="Pectin_lyas_fold"/>
</dbReference>
<accession>A0ABC8TRZ4</accession>
<dbReference type="AlphaFoldDB" id="A0ABC8TRZ4"/>
<dbReference type="PANTHER" id="PTHR31683:SF184">
    <property type="entry name" value="PECTATE LYASE"/>
    <property type="match status" value="1"/>
</dbReference>
<protein>
    <recommendedName>
        <fullName evidence="5">Pectate lyase N-terminal domain-containing protein</fullName>
    </recommendedName>
</protein>
<dbReference type="InterPro" id="IPR018082">
    <property type="entry name" value="AmbAllergen"/>
</dbReference>
<evidence type="ECO:0000313" key="7">
    <source>
        <dbReference type="Proteomes" id="UP001642360"/>
    </source>
</evidence>
<comment type="similarity">
    <text evidence="1">Belongs to the polysaccharide lyase 1 family.</text>
</comment>
<evidence type="ECO:0000256" key="4">
    <source>
        <dbReference type="SAM" id="SignalP"/>
    </source>
</evidence>
<dbReference type="PANTHER" id="PTHR31683">
    <property type="entry name" value="PECTATE LYASE 18-RELATED"/>
    <property type="match status" value="1"/>
</dbReference>
<keyword evidence="2 4" id="KW-0732">Signal</keyword>
<feature type="signal peptide" evidence="4">
    <location>
        <begin position="1"/>
        <end position="25"/>
    </location>
</feature>
<sequence length="153" mass="17206">MASINGGSVLFFFLTFTTMVTNLHADIAEFDDFLKKKAELALEASLKAYNPNPEEVAENFNKQVGDSLHLQSYATQRVQVTKRDYAMESEWKDWQWRSEGDKFINGAFFVESGPPLKDSPSSGQKMIKHKPGSYAGRLTRYAGRLKCTVGQPC</sequence>
<keyword evidence="3" id="KW-0325">Glycoprotein</keyword>
<evidence type="ECO:0000256" key="2">
    <source>
        <dbReference type="ARBA" id="ARBA00022729"/>
    </source>
</evidence>
<dbReference type="SUPFAM" id="SSF51126">
    <property type="entry name" value="Pectin lyase-like"/>
    <property type="match status" value="1"/>
</dbReference>
<keyword evidence="7" id="KW-1185">Reference proteome</keyword>
<organism evidence="6 7">
    <name type="scientific">Ilex paraguariensis</name>
    <name type="common">yerba mate</name>
    <dbReference type="NCBI Taxonomy" id="185542"/>
    <lineage>
        <taxon>Eukaryota</taxon>
        <taxon>Viridiplantae</taxon>
        <taxon>Streptophyta</taxon>
        <taxon>Embryophyta</taxon>
        <taxon>Tracheophyta</taxon>
        <taxon>Spermatophyta</taxon>
        <taxon>Magnoliopsida</taxon>
        <taxon>eudicotyledons</taxon>
        <taxon>Gunneridae</taxon>
        <taxon>Pentapetalae</taxon>
        <taxon>asterids</taxon>
        <taxon>campanulids</taxon>
        <taxon>Aquifoliales</taxon>
        <taxon>Aquifoliaceae</taxon>
        <taxon>Ilex</taxon>
    </lineage>
</organism>
<name>A0ABC8TRZ4_9AQUA</name>
<proteinExistence type="inferred from homology"/>
<dbReference type="PRINTS" id="PR00807">
    <property type="entry name" value="AMBALLERGEN"/>
</dbReference>
<dbReference type="Gene3D" id="2.160.20.10">
    <property type="entry name" value="Single-stranded right-handed beta-helix, Pectin lyase-like"/>
    <property type="match status" value="1"/>
</dbReference>
<evidence type="ECO:0000256" key="3">
    <source>
        <dbReference type="ARBA" id="ARBA00023180"/>
    </source>
</evidence>
<dbReference type="EMBL" id="CAUOFW020005946">
    <property type="protein sequence ID" value="CAK9172202.1"/>
    <property type="molecule type" value="Genomic_DNA"/>
</dbReference>
<evidence type="ECO:0000256" key="1">
    <source>
        <dbReference type="ARBA" id="ARBA00010980"/>
    </source>
</evidence>
<reference evidence="6 7" key="1">
    <citation type="submission" date="2024-02" db="EMBL/GenBank/DDBJ databases">
        <authorList>
            <person name="Vignale AGUSTIN F."/>
            <person name="Sosa J E."/>
            <person name="Modenutti C."/>
        </authorList>
    </citation>
    <scope>NUCLEOTIDE SEQUENCE [LARGE SCALE GENOMIC DNA]</scope>
</reference>
<dbReference type="InterPro" id="IPR045032">
    <property type="entry name" value="PEL"/>
</dbReference>
<dbReference type="InterPro" id="IPR007524">
    <property type="entry name" value="Pec_lyase_N"/>
</dbReference>
<dbReference type="Proteomes" id="UP001642360">
    <property type="component" value="Unassembled WGS sequence"/>
</dbReference>
<evidence type="ECO:0000313" key="6">
    <source>
        <dbReference type="EMBL" id="CAK9172202.1"/>
    </source>
</evidence>
<gene>
    <name evidence="6" type="ORF">ILEXP_LOCUS41847</name>
</gene>
<dbReference type="InterPro" id="IPR011050">
    <property type="entry name" value="Pectin_lyase_fold/virulence"/>
</dbReference>
<comment type="caution">
    <text evidence="6">The sequence shown here is derived from an EMBL/GenBank/DDBJ whole genome shotgun (WGS) entry which is preliminary data.</text>
</comment>
<dbReference type="Pfam" id="PF04431">
    <property type="entry name" value="Pec_lyase_N"/>
    <property type="match status" value="1"/>
</dbReference>
<feature type="domain" description="Pectate lyase N-terminal" evidence="5">
    <location>
        <begin position="27"/>
        <end position="70"/>
    </location>
</feature>
<evidence type="ECO:0000259" key="5">
    <source>
        <dbReference type="Pfam" id="PF04431"/>
    </source>
</evidence>